<feature type="compositionally biased region" description="Polar residues" evidence="7">
    <location>
        <begin position="105"/>
        <end position="115"/>
    </location>
</feature>
<reference evidence="10" key="1">
    <citation type="journal article" date="2013" name="Science">
        <title>Comparative analysis of bat genomes provides insight into the evolution of flight and immunity.</title>
        <authorList>
            <person name="Zhang G."/>
            <person name="Cowled C."/>
            <person name="Shi Z."/>
            <person name="Huang Z."/>
            <person name="Bishop-Lilly K.A."/>
            <person name="Fang X."/>
            <person name="Wynne J.W."/>
            <person name="Xiong Z."/>
            <person name="Baker M.L."/>
            <person name="Zhao W."/>
            <person name="Tachedjian M."/>
            <person name="Zhu Y."/>
            <person name="Zhou P."/>
            <person name="Jiang X."/>
            <person name="Ng J."/>
            <person name="Yang L."/>
            <person name="Wu L."/>
            <person name="Xiao J."/>
            <person name="Feng Y."/>
            <person name="Chen Y."/>
            <person name="Sun X."/>
            <person name="Zhang Y."/>
            <person name="Marsh G.A."/>
            <person name="Crameri G."/>
            <person name="Broder C.C."/>
            <person name="Frey K.G."/>
            <person name="Wang L.F."/>
            <person name="Wang J."/>
        </authorList>
    </citation>
    <scope>NUCLEOTIDE SEQUENCE [LARGE SCALE GENOMIC DNA]</scope>
</reference>
<evidence type="ECO:0000256" key="2">
    <source>
        <dbReference type="ARBA" id="ARBA00023125"/>
    </source>
</evidence>
<evidence type="ECO:0000256" key="7">
    <source>
        <dbReference type="SAM" id="MobiDB-lite"/>
    </source>
</evidence>
<dbReference type="PANTHER" id="PTHR45793">
    <property type="entry name" value="HOMEOBOX PROTEIN"/>
    <property type="match status" value="1"/>
</dbReference>
<evidence type="ECO:0000313" key="10">
    <source>
        <dbReference type="Proteomes" id="UP000010552"/>
    </source>
</evidence>
<dbReference type="Pfam" id="PF00046">
    <property type="entry name" value="Homeodomain"/>
    <property type="match status" value="1"/>
</dbReference>
<feature type="compositionally biased region" description="Polar residues" evidence="7">
    <location>
        <begin position="69"/>
        <end position="78"/>
    </location>
</feature>
<keyword evidence="3 5" id="KW-0371">Homeobox</keyword>
<dbReference type="InterPro" id="IPR001356">
    <property type="entry name" value="HD"/>
</dbReference>
<evidence type="ECO:0000256" key="4">
    <source>
        <dbReference type="ARBA" id="ARBA00023242"/>
    </source>
</evidence>
<organism evidence="9 10">
    <name type="scientific">Pteropus alecto</name>
    <name type="common">Black flying fox</name>
    <dbReference type="NCBI Taxonomy" id="9402"/>
    <lineage>
        <taxon>Eukaryota</taxon>
        <taxon>Metazoa</taxon>
        <taxon>Chordata</taxon>
        <taxon>Craniata</taxon>
        <taxon>Vertebrata</taxon>
        <taxon>Euteleostomi</taxon>
        <taxon>Mammalia</taxon>
        <taxon>Eutheria</taxon>
        <taxon>Laurasiatheria</taxon>
        <taxon>Chiroptera</taxon>
        <taxon>Yinpterochiroptera</taxon>
        <taxon>Pteropodoidea</taxon>
        <taxon>Pteropodidae</taxon>
        <taxon>Pteropodinae</taxon>
        <taxon>Pteropus</taxon>
    </lineage>
</organism>
<dbReference type="CDD" id="cd00086">
    <property type="entry name" value="homeodomain"/>
    <property type="match status" value="1"/>
</dbReference>
<dbReference type="Proteomes" id="UP000010552">
    <property type="component" value="Unassembled WGS sequence"/>
</dbReference>
<feature type="compositionally biased region" description="Basic and acidic residues" evidence="7">
    <location>
        <begin position="50"/>
        <end position="62"/>
    </location>
</feature>
<evidence type="ECO:0000256" key="1">
    <source>
        <dbReference type="ARBA" id="ARBA00004123"/>
    </source>
</evidence>
<dbReference type="GO" id="GO:0005634">
    <property type="term" value="C:nucleus"/>
    <property type="evidence" value="ECO:0007669"/>
    <property type="project" value="UniProtKB-SubCell"/>
</dbReference>
<dbReference type="SUPFAM" id="SSF46689">
    <property type="entry name" value="Homeodomain-like"/>
    <property type="match status" value="1"/>
</dbReference>
<accession>L5L3I7</accession>
<dbReference type="PANTHER" id="PTHR45793:SF18">
    <property type="entry name" value="PAIRED-LIKE HOMEODOMAIN TRANSCRIPTION FACTOR LEUTX"/>
    <property type="match status" value="1"/>
</dbReference>
<dbReference type="GO" id="GO:0000978">
    <property type="term" value="F:RNA polymerase II cis-regulatory region sequence-specific DNA binding"/>
    <property type="evidence" value="ECO:0007669"/>
    <property type="project" value="TreeGrafter"/>
</dbReference>
<feature type="DNA-binding region" description="Homeobox" evidence="5">
    <location>
        <begin position="223"/>
        <end position="282"/>
    </location>
</feature>
<dbReference type="PROSITE" id="PS50071">
    <property type="entry name" value="HOMEOBOX_2"/>
    <property type="match status" value="1"/>
</dbReference>
<dbReference type="EMBL" id="KB030334">
    <property type="protein sequence ID" value="ELK18207.1"/>
    <property type="molecule type" value="Genomic_DNA"/>
</dbReference>
<protein>
    <submittedName>
        <fullName evidence="9">Putative leucine-twenty homeobox</fullName>
    </submittedName>
</protein>
<evidence type="ECO:0000256" key="3">
    <source>
        <dbReference type="ARBA" id="ARBA00023155"/>
    </source>
</evidence>
<feature type="region of interest" description="Disordered" evidence="7">
    <location>
        <begin position="42"/>
        <end position="88"/>
    </location>
</feature>
<feature type="compositionally biased region" description="Basic and acidic residues" evidence="7">
    <location>
        <begin position="317"/>
        <end position="327"/>
    </location>
</feature>
<proteinExistence type="predicted"/>
<comment type="subcellular location">
    <subcellularLocation>
        <location evidence="1 5 6">Nucleus</location>
    </subcellularLocation>
</comment>
<evidence type="ECO:0000256" key="6">
    <source>
        <dbReference type="RuleBase" id="RU000682"/>
    </source>
</evidence>
<feature type="compositionally biased region" description="Low complexity" evidence="7">
    <location>
        <begin position="282"/>
        <end position="292"/>
    </location>
</feature>
<feature type="region of interest" description="Disordered" evidence="7">
    <location>
        <begin position="105"/>
        <end position="160"/>
    </location>
</feature>
<feature type="region of interest" description="Disordered" evidence="7">
    <location>
        <begin position="282"/>
        <end position="346"/>
    </location>
</feature>
<gene>
    <name evidence="9" type="ORF">PAL_GLEAN10001506</name>
</gene>
<evidence type="ECO:0000313" key="9">
    <source>
        <dbReference type="EMBL" id="ELK18207.1"/>
    </source>
</evidence>
<keyword evidence="4 5" id="KW-0539">Nucleus</keyword>
<feature type="domain" description="Homeobox" evidence="8">
    <location>
        <begin position="221"/>
        <end position="281"/>
    </location>
</feature>
<dbReference type="Gene3D" id="1.10.10.60">
    <property type="entry name" value="Homeodomain-like"/>
    <property type="match status" value="1"/>
</dbReference>
<dbReference type="InterPro" id="IPR009057">
    <property type="entry name" value="Homeodomain-like_sf"/>
</dbReference>
<keyword evidence="2 5" id="KW-0238">DNA-binding</keyword>
<evidence type="ECO:0000259" key="8">
    <source>
        <dbReference type="PROSITE" id="PS50071"/>
    </source>
</evidence>
<dbReference type="GO" id="GO:0000981">
    <property type="term" value="F:DNA-binding transcription factor activity, RNA polymerase II-specific"/>
    <property type="evidence" value="ECO:0007669"/>
    <property type="project" value="TreeGrafter"/>
</dbReference>
<evidence type="ECO:0000256" key="5">
    <source>
        <dbReference type="PROSITE-ProRule" id="PRU00108"/>
    </source>
</evidence>
<keyword evidence="10" id="KW-1185">Reference proteome</keyword>
<dbReference type="STRING" id="9402.L5L3I7"/>
<name>L5L3I7_PTEAL</name>
<sequence>MKDSCFPGNGPGFLSLGRPHRPHEAGLGRQVLLEFISEALTDATQPPQQPHEDSFGVEDRPVGKPVSYHDSSTLTVNSDTKRRHTDPEGEPIILRRTTTFQEPEFFGSSQTSPNQTDWGGTTGDEGGVGRRKGRVSATRCGAGRRISPKRSRGASLRVPPGAVTQSTPFAASFRCLSCLLVLSDNPVIFTLLSRVKFLNILSHFGFLDFLSFSSTLREKPRSARRHRTTFSPKQLRILKETFEKTMYPHWFIITALTTVIHLDESVIKTWFKNQRIKRRKQQQLQTRPLLPLEAPNQTISVKEEETPSPVASTDTHPVSEARDRDPPKAPGIEQPGGAGASAWNASWDSQPHDLQEMCLEASDIPWATMPYDIDQFIRFYALPGDDHPNSLDQYLFPKQPG</sequence>
<dbReference type="InParanoid" id="L5L3I7"/>
<dbReference type="AlphaFoldDB" id="L5L3I7"/>
<dbReference type="SMART" id="SM00389">
    <property type="entry name" value="HOX"/>
    <property type="match status" value="1"/>
</dbReference>